<dbReference type="Proteomes" id="UP001064048">
    <property type="component" value="Chromosome 17"/>
</dbReference>
<gene>
    <name evidence="1" type="ORF">MSG28_010132</name>
</gene>
<evidence type="ECO:0000313" key="2">
    <source>
        <dbReference type="Proteomes" id="UP001064048"/>
    </source>
</evidence>
<name>A0ACC0KK86_CHOFU</name>
<dbReference type="EMBL" id="CM046117">
    <property type="protein sequence ID" value="KAI8436632.1"/>
    <property type="molecule type" value="Genomic_DNA"/>
</dbReference>
<protein>
    <submittedName>
        <fullName evidence="1">Uncharacterized protein</fullName>
    </submittedName>
</protein>
<accession>A0ACC0KK86</accession>
<proteinExistence type="predicted"/>
<sequence length="193" mass="22417">MEVLKDYDNADTISIDTLALEELLEDERAKEIAELNSLSKKVCHLHTSLLYYRNTKSRMGAACYETWRTLVKKVGGTPDGWRDLGYFLGIPQDDLNYISNSMKYEPDLADVVLKVFMQDEDSTLDKVLDAFLKMKRYDILKAIEHSLLDVTQCLNNRQQDSGYHSNSNLCCPNNHNWLLEWNFNTQHVRPKHQ</sequence>
<organism evidence="1 2">
    <name type="scientific">Choristoneura fumiferana</name>
    <name type="common">Spruce budworm moth</name>
    <name type="synonym">Archips fumiferana</name>
    <dbReference type="NCBI Taxonomy" id="7141"/>
    <lineage>
        <taxon>Eukaryota</taxon>
        <taxon>Metazoa</taxon>
        <taxon>Ecdysozoa</taxon>
        <taxon>Arthropoda</taxon>
        <taxon>Hexapoda</taxon>
        <taxon>Insecta</taxon>
        <taxon>Pterygota</taxon>
        <taxon>Neoptera</taxon>
        <taxon>Endopterygota</taxon>
        <taxon>Lepidoptera</taxon>
        <taxon>Glossata</taxon>
        <taxon>Ditrysia</taxon>
        <taxon>Tortricoidea</taxon>
        <taxon>Tortricidae</taxon>
        <taxon>Tortricinae</taxon>
        <taxon>Choristoneura</taxon>
    </lineage>
</organism>
<keyword evidence="2" id="KW-1185">Reference proteome</keyword>
<evidence type="ECO:0000313" key="1">
    <source>
        <dbReference type="EMBL" id="KAI8436632.1"/>
    </source>
</evidence>
<comment type="caution">
    <text evidence="1">The sequence shown here is derived from an EMBL/GenBank/DDBJ whole genome shotgun (WGS) entry which is preliminary data.</text>
</comment>
<reference evidence="1 2" key="1">
    <citation type="journal article" date="2022" name="Genome Biol. Evol.">
        <title>The Spruce Budworm Genome: Reconstructing the Evolutionary History of Antifreeze Proteins.</title>
        <authorList>
            <person name="Beliveau C."/>
            <person name="Gagne P."/>
            <person name="Picq S."/>
            <person name="Vernygora O."/>
            <person name="Keeling C.I."/>
            <person name="Pinkney K."/>
            <person name="Doucet D."/>
            <person name="Wen F."/>
            <person name="Johnston J.S."/>
            <person name="Maaroufi H."/>
            <person name="Boyle B."/>
            <person name="Laroche J."/>
            <person name="Dewar K."/>
            <person name="Juretic N."/>
            <person name="Blackburn G."/>
            <person name="Nisole A."/>
            <person name="Brunet B."/>
            <person name="Brandao M."/>
            <person name="Lumley L."/>
            <person name="Duan J."/>
            <person name="Quan G."/>
            <person name="Lucarotti C.J."/>
            <person name="Roe A.D."/>
            <person name="Sperling F.A.H."/>
            <person name="Levesque R.C."/>
            <person name="Cusson M."/>
        </authorList>
    </citation>
    <scope>NUCLEOTIDE SEQUENCE [LARGE SCALE GENOMIC DNA]</scope>
    <source>
        <strain evidence="1">Glfc:IPQL:Cfum</strain>
    </source>
</reference>